<evidence type="ECO:0000256" key="1">
    <source>
        <dbReference type="ARBA" id="ARBA00022729"/>
    </source>
</evidence>
<accession>A0A2T0WQT0</accession>
<dbReference type="OrthoDB" id="9764953at2"/>
<feature type="domain" description="Phospholipase/carboxylesterase/thioesterase" evidence="3">
    <location>
        <begin position="197"/>
        <end position="354"/>
    </location>
</feature>
<dbReference type="AlphaFoldDB" id="A0A2T0WQT0"/>
<reference evidence="5 6" key="1">
    <citation type="submission" date="2018-03" db="EMBL/GenBank/DDBJ databases">
        <title>Genomic Encyclopedia of Archaeal and Bacterial Type Strains, Phase II (KMG-II): from individual species to whole genera.</title>
        <authorList>
            <person name="Goeker M."/>
        </authorList>
    </citation>
    <scope>NUCLEOTIDE SEQUENCE [LARGE SCALE GENOMIC DNA]</scope>
    <source>
        <strain evidence="5 6">DSM 27929</strain>
    </source>
</reference>
<dbReference type="RefSeq" id="WP_106132823.1">
    <property type="nucleotide sequence ID" value="NZ_PVTR01000003.1"/>
</dbReference>
<dbReference type="InterPro" id="IPR050955">
    <property type="entry name" value="Plant_Biomass_Hydrol_Est"/>
</dbReference>
<evidence type="ECO:0000259" key="3">
    <source>
        <dbReference type="Pfam" id="PF02230"/>
    </source>
</evidence>
<name>A0A2T0WQT0_9BACT</name>
<dbReference type="PANTHER" id="PTHR43037:SF1">
    <property type="entry name" value="BLL1128 PROTEIN"/>
    <property type="match status" value="1"/>
</dbReference>
<sequence length="438" mass="48669">MKKINLLFFLTALISQVLFGGHLATASNGDKNQPFAQGDYRWVVEGFDWGPAVNKVILSLGENVKEAKANQYQVYATRSLEGVEISAESASGTRSVTYAYVSDENGNRVEEGQHITLVLTVSPTLPLGSPFQYARINNRGSNYWVDYKLTVIHTGSGQVWNNPVGKVMPLVDQFDLSKKFKYGDNLSMSYATYTPTTKTKAPLIIWLHGGGEGGDDPTIALLGNKAANYASPEIQVLFGGAHVLVPQAPTFWMQAAEGMTRGQENDIYNEALFALIQEYVSSNPNIDPKRIYMGGCSNGGYMSLKLIIEHPDYFAAGFISALAYHNEYISDAQIKKIKNVPMWFIHSKDDPTTVADLTAIPLYKRLKDAAAKNVVFSLYDHVTDITGFYGGENYRYNGHWSWIYSHANEARTDYDGSPVFLNGRPTTIMEWMAAQRKK</sequence>
<dbReference type="Gene3D" id="3.40.50.1820">
    <property type="entry name" value="alpha/beta hydrolase"/>
    <property type="match status" value="1"/>
</dbReference>
<dbReference type="PANTHER" id="PTHR43037">
    <property type="entry name" value="UNNAMED PRODUCT-RELATED"/>
    <property type="match status" value="1"/>
</dbReference>
<dbReference type="EMBL" id="PVTR01000003">
    <property type="protein sequence ID" value="PRY89037.1"/>
    <property type="molecule type" value="Genomic_DNA"/>
</dbReference>
<protein>
    <submittedName>
        <fullName evidence="5">Putative peptidase</fullName>
    </submittedName>
</protein>
<dbReference type="InterPro" id="IPR003140">
    <property type="entry name" value="PLipase/COase/thioEstase"/>
</dbReference>
<feature type="chain" id="PRO_5015406087" evidence="2">
    <location>
        <begin position="21"/>
        <end position="438"/>
    </location>
</feature>
<evidence type="ECO:0000313" key="6">
    <source>
        <dbReference type="Proteomes" id="UP000238157"/>
    </source>
</evidence>
<dbReference type="InterPro" id="IPR041172">
    <property type="entry name" value="EstA_Ig-like_N"/>
</dbReference>
<evidence type="ECO:0000256" key="2">
    <source>
        <dbReference type="SAM" id="SignalP"/>
    </source>
</evidence>
<dbReference type="InterPro" id="IPR029058">
    <property type="entry name" value="AB_hydrolase_fold"/>
</dbReference>
<dbReference type="SUPFAM" id="SSF53474">
    <property type="entry name" value="alpha/beta-Hydrolases"/>
    <property type="match status" value="1"/>
</dbReference>
<evidence type="ECO:0000259" key="4">
    <source>
        <dbReference type="Pfam" id="PF18435"/>
    </source>
</evidence>
<dbReference type="Proteomes" id="UP000238157">
    <property type="component" value="Unassembled WGS sequence"/>
</dbReference>
<dbReference type="Pfam" id="PF18435">
    <property type="entry name" value="EstA_Ig_like"/>
    <property type="match status" value="1"/>
</dbReference>
<gene>
    <name evidence="5" type="ORF">CLW00_103157</name>
</gene>
<organism evidence="5 6">
    <name type="scientific">Mongoliibacter ruber</name>
    <dbReference type="NCBI Taxonomy" id="1750599"/>
    <lineage>
        <taxon>Bacteria</taxon>
        <taxon>Pseudomonadati</taxon>
        <taxon>Bacteroidota</taxon>
        <taxon>Cytophagia</taxon>
        <taxon>Cytophagales</taxon>
        <taxon>Cyclobacteriaceae</taxon>
        <taxon>Mongoliibacter</taxon>
    </lineage>
</organism>
<dbReference type="Pfam" id="PF02230">
    <property type="entry name" value="Abhydrolase_2"/>
    <property type="match status" value="1"/>
</dbReference>
<feature type="domain" description="Esterase Ig-like N-terminal" evidence="4">
    <location>
        <begin position="39"/>
        <end position="156"/>
    </location>
</feature>
<comment type="caution">
    <text evidence="5">The sequence shown here is derived from an EMBL/GenBank/DDBJ whole genome shotgun (WGS) entry which is preliminary data.</text>
</comment>
<dbReference type="GO" id="GO:0016787">
    <property type="term" value="F:hydrolase activity"/>
    <property type="evidence" value="ECO:0007669"/>
    <property type="project" value="InterPro"/>
</dbReference>
<evidence type="ECO:0000313" key="5">
    <source>
        <dbReference type="EMBL" id="PRY89037.1"/>
    </source>
</evidence>
<feature type="signal peptide" evidence="2">
    <location>
        <begin position="1"/>
        <end position="20"/>
    </location>
</feature>
<dbReference type="Gene3D" id="2.60.40.2180">
    <property type="match status" value="1"/>
</dbReference>
<keyword evidence="6" id="KW-1185">Reference proteome</keyword>
<proteinExistence type="predicted"/>
<keyword evidence="1 2" id="KW-0732">Signal</keyword>